<dbReference type="GeneID" id="34576724"/>
<feature type="region of interest" description="Disordered" evidence="1">
    <location>
        <begin position="1"/>
        <end position="78"/>
    </location>
</feature>
<evidence type="ECO:0000256" key="1">
    <source>
        <dbReference type="SAM" id="MobiDB-lite"/>
    </source>
</evidence>
<dbReference type="EMBL" id="LXJU01000009">
    <property type="protein sequence ID" value="OGE52924.1"/>
    <property type="molecule type" value="Genomic_DNA"/>
</dbReference>
<sequence>MSEPNHYCTQCRKDQPVSGFMRDDGEGPFKRCNRCRKKNADSHRSWRASQMSNGAPELPSHRAGDHTKQPVSNNSTTAAVAGSISKIPAGSTLAGSSLTESHTHHGNGTRSITIAPEVITTIGDITTSTTVVTIATTVRHGEGKMEMNPQDEPSPKVESDDVASVSSESSHEANDFPHESTTHGPGFFVCIHCEKCQPAPLRGFSVCLLCITDWKWCNKEKHNRPLADFMWDGKEHDQCIHCVLDVGPL</sequence>
<dbReference type="Proteomes" id="UP000177622">
    <property type="component" value="Unassembled WGS sequence"/>
</dbReference>
<organism evidence="2 3">
    <name type="scientific">Penicillium arizonense</name>
    <dbReference type="NCBI Taxonomy" id="1835702"/>
    <lineage>
        <taxon>Eukaryota</taxon>
        <taxon>Fungi</taxon>
        <taxon>Dikarya</taxon>
        <taxon>Ascomycota</taxon>
        <taxon>Pezizomycotina</taxon>
        <taxon>Eurotiomycetes</taxon>
        <taxon>Eurotiomycetidae</taxon>
        <taxon>Eurotiales</taxon>
        <taxon>Aspergillaceae</taxon>
        <taxon>Penicillium</taxon>
    </lineage>
</organism>
<name>A0A1F5LI94_PENAI</name>
<feature type="region of interest" description="Disordered" evidence="1">
    <location>
        <begin position="142"/>
        <end position="179"/>
    </location>
</feature>
<evidence type="ECO:0000313" key="2">
    <source>
        <dbReference type="EMBL" id="OGE52924.1"/>
    </source>
</evidence>
<dbReference type="OrthoDB" id="4355577at2759"/>
<protein>
    <submittedName>
        <fullName evidence="2">Uncharacterized protein</fullName>
    </submittedName>
</protein>
<feature type="compositionally biased region" description="Basic and acidic residues" evidence="1">
    <location>
        <begin position="11"/>
        <end position="29"/>
    </location>
</feature>
<feature type="compositionally biased region" description="Basic and acidic residues" evidence="1">
    <location>
        <begin position="169"/>
        <end position="179"/>
    </location>
</feature>
<dbReference type="RefSeq" id="XP_022488363.1">
    <property type="nucleotide sequence ID" value="XM_022631990.1"/>
</dbReference>
<feature type="compositionally biased region" description="Polar residues" evidence="1">
    <location>
        <begin position="69"/>
        <end position="78"/>
    </location>
</feature>
<evidence type="ECO:0000313" key="3">
    <source>
        <dbReference type="Proteomes" id="UP000177622"/>
    </source>
</evidence>
<comment type="caution">
    <text evidence="2">The sequence shown here is derived from an EMBL/GenBank/DDBJ whole genome shotgun (WGS) entry which is preliminary data.</text>
</comment>
<dbReference type="AlphaFoldDB" id="A0A1F5LI94"/>
<proteinExistence type="predicted"/>
<keyword evidence="3" id="KW-1185">Reference proteome</keyword>
<reference evidence="2 3" key="1">
    <citation type="journal article" date="2016" name="Sci. Rep.">
        <title>Penicillium arizonense, a new, genome sequenced fungal species, reveals a high chemical diversity in secreted metabolites.</title>
        <authorList>
            <person name="Grijseels S."/>
            <person name="Nielsen J.C."/>
            <person name="Randelovic M."/>
            <person name="Nielsen J."/>
            <person name="Nielsen K.F."/>
            <person name="Workman M."/>
            <person name="Frisvad J.C."/>
        </authorList>
    </citation>
    <scope>NUCLEOTIDE SEQUENCE [LARGE SCALE GENOMIC DNA]</scope>
    <source>
        <strain evidence="2 3">CBS 141311</strain>
    </source>
</reference>
<gene>
    <name evidence="2" type="ORF">PENARI_c009G09460</name>
</gene>
<feature type="compositionally biased region" description="Basic and acidic residues" evidence="1">
    <location>
        <begin position="59"/>
        <end position="68"/>
    </location>
</feature>
<accession>A0A1F5LI94</accession>